<evidence type="ECO:0000313" key="4">
    <source>
        <dbReference type="Proteomes" id="UP000005408"/>
    </source>
</evidence>
<dbReference type="Proteomes" id="UP000005408">
    <property type="component" value="Unassembled WGS sequence"/>
</dbReference>
<keyword evidence="1" id="KW-1133">Transmembrane helix</keyword>
<accession>A0A8W8JJ21</accession>
<keyword evidence="1" id="KW-0812">Transmembrane</keyword>
<evidence type="ECO:0000313" key="3">
    <source>
        <dbReference type="EnsemblMetazoa" id="G19657.2:cds"/>
    </source>
</evidence>
<feature type="chain" id="PRO_5036472190" description="Cysteine and tyrosine-rich protein 1" evidence="2">
    <location>
        <begin position="21"/>
        <end position="121"/>
    </location>
</feature>
<dbReference type="OrthoDB" id="6154644at2759"/>
<name>A0A8W8JJ21_MAGGI</name>
<evidence type="ECO:0008006" key="5">
    <source>
        <dbReference type="Google" id="ProtNLM"/>
    </source>
</evidence>
<dbReference type="AlphaFoldDB" id="A0A8W8JJ21"/>
<evidence type="ECO:0000256" key="1">
    <source>
        <dbReference type="SAM" id="Phobius"/>
    </source>
</evidence>
<sequence>MEIQLSLLLAVVVIVVPVSCYDGPPRYGVCYSDSQCINDGYHCCKGKDFCCPFGYICSGSRTCLSIGAIAGPIVGVVILIIGCATCCVYCRRKRNQTPPQMATYGQQGGTVALGQQQGTKA</sequence>
<feature type="signal peptide" evidence="2">
    <location>
        <begin position="1"/>
        <end position="20"/>
    </location>
</feature>
<keyword evidence="4" id="KW-1185">Reference proteome</keyword>
<keyword evidence="1" id="KW-0472">Membrane</keyword>
<reference evidence="3" key="1">
    <citation type="submission" date="2022-08" db="UniProtKB">
        <authorList>
            <consortium name="EnsemblMetazoa"/>
        </authorList>
    </citation>
    <scope>IDENTIFICATION</scope>
    <source>
        <strain evidence="3">05x7-T-G4-1.051#20</strain>
    </source>
</reference>
<dbReference type="GeneID" id="105329988"/>
<keyword evidence="2" id="KW-0732">Signal</keyword>
<dbReference type="EnsemblMetazoa" id="G19657.2">
    <property type="protein sequence ID" value="G19657.2:cds"/>
    <property type="gene ID" value="G19657"/>
</dbReference>
<evidence type="ECO:0000256" key="2">
    <source>
        <dbReference type="SAM" id="SignalP"/>
    </source>
</evidence>
<feature type="transmembrane region" description="Helical" evidence="1">
    <location>
        <begin position="69"/>
        <end position="90"/>
    </location>
</feature>
<organism evidence="3 4">
    <name type="scientific">Magallana gigas</name>
    <name type="common">Pacific oyster</name>
    <name type="synonym">Crassostrea gigas</name>
    <dbReference type="NCBI Taxonomy" id="29159"/>
    <lineage>
        <taxon>Eukaryota</taxon>
        <taxon>Metazoa</taxon>
        <taxon>Spiralia</taxon>
        <taxon>Lophotrochozoa</taxon>
        <taxon>Mollusca</taxon>
        <taxon>Bivalvia</taxon>
        <taxon>Autobranchia</taxon>
        <taxon>Pteriomorphia</taxon>
        <taxon>Ostreida</taxon>
        <taxon>Ostreoidea</taxon>
        <taxon>Ostreidae</taxon>
        <taxon>Magallana</taxon>
    </lineage>
</organism>
<proteinExistence type="predicted"/>
<dbReference type="KEGG" id="crg:105329988"/>
<protein>
    <recommendedName>
        <fullName evidence="5">Cysteine and tyrosine-rich protein 1</fullName>
    </recommendedName>
</protein>